<gene>
    <name evidence="4" type="ORF">SAMN05216474_2609</name>
</gene>
<dbReference type="InterPro" id="IPR007301">
    <property type="entry name" value="DoxD"/>
</dbReference>
<dbReference type="AlphaFoldDB" id="A0A1I7BA46"/>
<evidence type="ECO:0000259" key="2">
    <source>
        <dbReference type="Pfam" id="PF04173"/>
    </source>
</evidence>
<dbReference type="Pfam" id="PF04173">
    <property type="entry name" value="DoxD"/>
    <property type="match status" value="1"/>
</dbReference>
<accession>A0A1I7BA46</accession>
<feature type="transmembrane region" description="Helical" evidence="1">
    <location>
        <begin position="75"/>
        <end position="95"/>
    </location>
</feature>
<organism evidence="4 5">
    <name type="scientific">Lishizhenia tianjinensis</name>
    <dbReference type="NCBI Taxonomy" id="477690"/>
    <lineage>
        <taxon>Bacteria</taxon>
        <taxon>Pseudomonadati</taxon>
        <taxon>Bacteroidota</taxon>
        <taxon>Flavobacteriia</taxon>
        <taxon>Flavobacteriales</taxon>
        <taxon>Crocinitomicaceae</taxon>
        <taxon>Lishizhenia</taxon>
    </lineage>
</organism>
<protein>
    <submittedName>
        <fullName evidence="4">Thiosulfate dehydrogenase [quinone] large subunit</fullName>
    </submittedName>
</protein>
<keyword evidence="1" id="KW-1133">Transmembrane helix</keyword>
<evidence type="ECO:0000313" key="5">
    <source>
        <dbReference type="Proteomes" id="UP000236454"/>
    </source>
</evidence>
<dbReference type="EMBL" id="FPAS01000005">
    <property type="protein sequence ID" value="SFT83992.1"/>
    <property type="molecule type" value="Genomic_DNA"/>
</dbReference>
<keyword evidence="1" id="KW-0812">Transmembrane</keyword>
<dbReference type="STRING" id="477690.SAMN05216474_2609"/>
<dbReference type="InterPro" id="IPR017192">
    <property type="entry name" value="ThioSO4-Q_OxRdtase_DoxA/D"/>
</dbReference>
<dbReference type="OrthoDB" id="9790967at2"/>
<keyword evidence="5" id="KW-1185">Reference proteome</keyword>
<reference evidence="4 5" key="1">
    <citation type="submission" date="2016-10" db="EMBL/GenBank/DDBJ databases">
        <authorList>
            <person name="de Groot N.N."/>
        </authorList>
    </citation>
    <scope>NUCLEOTIDE SEQUENCE [LARGE SCALE GENOMIC DNA]</scope>
    <source>
        <strain evidence="4 5">CGMCC 1.7005</strain>
    </source>
</reference>
<dbReference type="RefSeq" id="WP_090251160.1">
    <property type="nucleotide sequence ID" value="NZ_FPAS01000005.1"/>
</dbReference>
<sequence length="337" mass="37697">MQNKAKHILQSATTLTALRWVVGWTYFSALWRRLVLDFKLDPEAANYVGIKFNHFLPNALGIGDLIEHLVSHPDLLWINMVAFTVIEGIVGLFLIFGFATRLASIGTIFLALGILLGSGWLGTTCLDEWQIGILGIASGIVLFFSGSGKWSLDNYLLQKEHKLTQKRLFPWLFSGTLPWSERKQQKTVLFASIFAVFVALGTNQYFHGGVWGELHNLSKKPKLELSEVQYDEDVLSVNVMRVEGIDVYGSFVTEISVLNEEGLVVESLTSEDFNSEENFKIVNHYVAKTKVNQQSLMLPLGALATLEMKIPALAKGSYILRFKDISDASWSANFSVE</sequence>
<feature type="transmembrane region" description="Helical" evidence="1">
    <location>
        <begin position="129"/>
        <end position="152"/>
    </location>
</feature>
<dbReference type="InterPro" id="IPR011636">
    <property type="entry name" value="DoxA"/>
</dbReference>
<evidence type="ECO:0000259" key="3">
    <source>
        <dbReference type="Pfam" id="PF07680"/>
    </source>
</evidence>
<feature type="domain" description="Thiosulphate:quinone oxidoreductase small subunit DoxA" evidence="3">
    <location>
        <begin position="206"/>
        <end position="332"/>
    </location>
</feature>
<proteinExistence type="predicted"/>
<evidence type="ECO:0000313" key="4">
    <source>
        <dbReference type="EMBL" id="SFT83992.1"/>
    </source>
</evidence>
<evidence type="ECO:0000256" key="1">
    <source>
        <dbReference type="SAM" id="Phobius"/>
    </source>
</evidence>
<feature type="domain" description="TQO small subunit DoxD" evidence="2">
    <location>
        <begin position="16"/>
        <end position="169"/>
    </location>
</feature>
<dbReference type="Proteomes" id="UP000236454">
    <property type="component" value="Unassembled WGS sequence"/>
</dbReference>
<feature type="transmembrane region" description="Helical" evidence="1">
    <location>
        <begin position="12"/>
        <end position="31"/>
    </location>
</feature>
<feature type="transmembrane region" description="Helical" evidence="1">
    <location>
        <begin position="102"/>
        <end position="123"/>
    </location>
</feature>
<feature type="transmembrane region" description="Helical" evidence="1">
    <location>
        <begin position="187"/>
        <end position="206"/>
    </location>
</feature>
<keyword evidence="1" id="KW-0472">Membrane</keyword>
<dbReference type="PIRSF" id="PIRSF037390">
    <property type="entry name" value="Thiosulph_Quin_oxidored_DoxA-D"/>
    <property type="match status" value="1"/>
</dbReference>
<dbReference type="Pfam" id="PF07680">
    <property type="entry name" value="DoxA"/>
    <property type="match status" value="1"/>
</dbReference>
<name>A0A1I7BA46_9FLAO</name>